<feature type="compositionally biased region" description="Basic residues" evidence="1">
    <location>
        <begin position="94"/>
        <end position="105"/>
    </location>
</feature>
<dbReference type="EMBL" id="KZ155780">
    <property type="protein sequence ID" value="OUS46823.1"/>
    <property type="molecule type" value="Genomic_DNA"/>
</dbReference>
<feature type="compositionally biased region" description="Low complexity" evidence="1">
    <location>
        <begin position="44"/>
        <end position="55"/>
    </location>
</feature>
<protein>
    <submittedName>
        <fullName evidence="2">Uncharacterized protein</fullName>
    </submittedName>
</protein>
<feature type="compositionally biased region" description="Basic residues" evidence="1">
    <location>
        <begin position="143"/>
        <end position="154"/>
    </location>
</feature>
<proteinExistence type="predicted"/>
<name>A0A1Y5IFG6_OSTTA</name>
<sequence>MEQPPIDRLLLRPLFRVIAPIRARPPAPAARVVFAPPPARRQPQRASRSSAPPRVSRLHLPHPRLPDEPRVRTKLKRFLAQHHLSRRAPPARVRFTKRPARRRRVPSTQRRDVVHARADRIIRPSRRAHERGADERAAEPSRARRRRPPRRSRRGERALLARARSPRSRAMTRARVAMASPVDRPSRFTFRHRSMSCALYL</sequence>
<gene>
    <name evidence="2" type="ORF">BE221DRAFT_72760</name>
</gene>
<dbReference type="Proteomes" id="UP000195557">
    <property type="component" value="Unassembled WGS sequence"/>
</dbReference>
<feature type="compositionally biased region" description="Basic and acidic residues" evidence="1">
    <location>
        <begin position="109"/>
        <end position="122"/>
    </location>
</feature>
<evidence type="ECO:0000256" key="1">
    <source>
        <dbReference type="SAM" id="MobiDB-lite"/>
    </source>
</evidence>
<dbReference type="AlphaFoldDB" id="A0A1Y5IFG6"/>
<reference evidence="2" key="1">
    <citation type="submission" date="2017-04" db="EMBL/GenBank/DDBJ databases">
        <title>Population genomics of picophytoplankton unveils novel chromosome hypervariability.</title>
        <authorList>
            <consortium name="DOE Joint Genome Institute"/>
            <person name="Blanc-Mathieu R."/>
            <person name="Krasovec M."/>
            <person name="Hebrard M."/>
            <person name="Yau S."/>
            <person name="Desgranges E."/>
            <person name="Martin J."/>
            <person name="Schackwitz W."/>
            <person name="Kuo A."/>
            <person name="Salin G."/>
            <person name="Donnadieu C."/>
            <person name="Desdevises Y."/>
            <person name="Sanchez-Ferandin S."/>
            <person name="Moreau H."/>
            <person name="Rivals E."/>
            <person name="Grigoriev I.V."/>
            <person name="Grimsley N."/>
            <person name="Eyre-Walker A."/>
            <person name="Piganeau G."/>
        </authorList>
    </citation>
    <scope>NUCLEOTIDE SEQUENCE [LARGE SCALE GENOMIC DNA]</scope>
    <source>
        <strain evidence="2">RCC 1115</strain>
    </source>
</reference>
<feature type="compositionally biased region" description="Basic and acidic residues" evidence="1">
    <location>
        <begin position="130"/>
        <end position="142"/>
    </location>
</feature>
<organism evidence="2">
    <name type="scientific">Ostreococcus tauri</name>
    <name type="common">Marine green alga</name>
    <dbReference type="NCBI Taxonomy" id="70448"/>
    <lineage>
        <taxon>Eukaryota</taxon>
        <taxon>Viridiplantae</taxon>
        <taxon>Chlorophyta</taxon>
        <taxon>Mamiellophyceae</taxon>
        <taxon>Mamiellales</taxon>
        <taxon>Bathycoccaceae</taxon>
        <taxon>Ostreococcus</taxon>
    </lineage>
</organism>
<feature type="region of interest" description="Disordered" evidence="1">
    <location>
        <begin position="34"/>
        <end position="169"/>
    </location>
</feature>
<feature type="compositionally biased region" description="Basic residues" evidence="1">
    <location>
        <begin position="72"/>
        <end position="86"/>
    </location>
</feature>
<accession>A0A1Y5IFG6</accession>
<evidence type="ECO:0000313" key="2">
    <source>
        <dbReference type="EMBL" id="OUS46823.1"/>
    </source>
</evidence>